<dbReference type="AlphaFoldDB" id="A0A9N9PFA7"/>
<gene>
    <name evidence="1" type="ORF">RFULGI_LOCUS19212</name>
</gene>
<proteinExistence type="predicted"/>
<evidence type="ECO:0000313" key="2">
    <source>
        <dbReference type="Proteomes" id="UP000789396"/>
    </source>
</evidence>
<comment type="caution">
    <text evidence="1">The sequence shown here is derived from an EMBL/GenBank/DDBJ whole genome shotgun (WGS) entry which is preliminary data.</text>
</comment>
<feature type="non-terminal residue" evidence="1">
    <location>
        <position position="1"/>
    </location>
</feature>
<accession>A0A9N9PFA7</accession>
<sequence length="125" mass="14637">TKRITEMAKYFSELTQYLASMESYSLCEGHYNRIVAKKSFIDQLKKKTDPILLSLEEPEKKKLKFSIDDVEPQVLEKTFADFGIQVDLFEKACVDFESQVSFSDPMCEILQRRIDELEKNNKQLL</sequence>
<dbReference type="OrthoDB" id="2415988at2759"/>
<feature type="non-terminal residue" evidence="1">
    <location>
        <position position="125"/>
    </location>
</feature>
<protein>
    <submittedName>
        <fullName evidence="1">1888_t:CDS:1</fullName>
    </submittedName>
</protein>
<organism evidence="1 2">
    <name type="scientific">Racocetra fulgida</name>
    <dbReference type="NCBI Taxonomy" id="60492"/>
    <lineage>
        <taxon>Eukaryota</taxon>
        <taxon>Fungi</taxon>
        <taxon>Fungi incertae sedis</taxon>
        <taxon>Mucoromycota</taxon>
        <taxon>Glomeromycotina</taxon>
        <taxon>Glomeromycetes</taxon>
        <taxon>Diversisporales</taxon>
        <taxon>Gigasporaceae</taxon>
        <taxon>Racocetra</taxon>
    </lineage>
</organism>
<reference evidence="1" key="1">
    <citation type="submission" date="2021-06" db="EMBL/GenBank/DDBJ databases">
        <authorList>
            <person name="Kallberg Y."/>
            <person name="Tangrot J."/>
            <person name="Rosling A."/>
        </authorList>
    </citation>
    <scope>NUCLEOTIDE SEQUENCE</scope>
    <source>
        <strain evidence="1">IN212</strain>
    </source>
</reference>
<dbReference type="Proteomes" id="UP000789396">
    <property type="component" value="Unassembled WGS sequence"/>
</dbReference>
<name>A0A9N9PFA7_9GLOM</name>
<evidence type="ECO:0000313" key="1">
    <source>
        <dbReference type="EMBL" id="CAG8815641.1"/>
    </source>
</evidence>
<keyword evidence="2" id="KW-1185">Reference proteome</keyword>
<dbReference type="EMBL" id="CAJVPZ010091566">
    <property type="protein sequence ID" value="CAG8815641.1"/>
    <property type="molecule type" value="Genomic_DNA"/>
</dbReference>